<dbReference type="GO" id="GO:0003839">
    <property type="term" value="F:gamma-glutamylcyclotransferase activity"/>
    <property type="evidence" value="ECO:0007669"/>
    <property type="project" value="InterPro"/>
</dbReference>
<evidence type="ECO:0000256" key="4">
    <source>
        <dbReference type="SAM" id="MobiDB-lite"/>
    </source>
</evidence>
<dbReference type="PANTHER" id="PTHR12935">
    <property type="entry name" value="GAMMA-GLUTAMYLCYCLOTRANSFERASE"/>
    <property type="match status" value="1"/>
</dbReference>
<dbReference type="Gene3D" id="3.10.490.10">
    <property type="entry name" value="Gamma-glutamyl cyclotransferase-like"/>
    <property type="match status" value="1"/>
</dbReference>
<feature type="active site" description="Proton acceptor" evidence="2">
    <location>
        <position position="553"/>
    </location>
</feature>
<feature type="region of interest" description="Disordered" evidence="4">
    <location>
        <begin position="625"/>
        <end position="645"/>
    </location>
</feature>
<dbReference type="Pfam" id="PF08808">
    <property type="entry name" value="RES"/>
    <property type="match status" value="1"/>
</dbReference>
<evidence type="ECO:0000313" key="7">
    <source>
        <dbReference type="Proteomes" id="UP000533724"/>
    </source>
</evidence>
<dbReference type="Pfam" id="PF18870">
    <property type="entry name" value="HEPN_RES_NTD1"/>
    <property type="match status" value="1"/>
</dbReference>
<dbReference type="InterPro" id="IPR041206">
    <property type="entry name" value="HEPN/RES_NTD1"/>
</dbReference>
<feature type="binding site" evidence="3">
    <location>
        <begin position="477"/>
        <end position="482"/>
    </location>
    <ligand>
        <name>substrate</name>
    </ligand>
</feature>
<reference evidence="6 7" key="1">
    <citation type="submission" date="2020-08" db="EMBL/GenBank/DDBJ databases">
        <title>Genomic Encyclopedia of Type Strains, Phase IV (KMG-V): Genome sequencing to study the core and pangenomes of soil and plant-associated prokaryotes.</title>
        <authorList>
            <person name="Whitman W."/>
        </authorList>
    </citation>
    <scope>NUCLEOTIDE SEQUENCE [LARGE SCALE GENOMIC DNA]</scope>
    <source>
        <strain evidence="6 7">SEMIA 414</strain>
    </source>
</reference>
<organism evidence="6 7">
    <name type="scientific">Rhizobium esperanzae</name>
    <dbReference type="NCBI Taxonomy" id="1967781"/>
    <lineage>
        <taxon>Bacteria</taxon>
        <taxon>Pseudomonadati</taxon>
        <taxon>Pseudomonadota</taxon>
        <taxon>Alphaproteobacteria</taxon>
        <taxon>Hyphomicrobiales</taxon>
        <taxon>Rhizobiaceae</taxon>
        <taxon>Rhizobium/Agrobacterium group</taxon>
        <taxon>Rhizobium</taxon>
    </lineage>
</organism>
<dbReference type="InterPro" id="IPR013024">
    <property type="entry name" value="GGCT-like"/>
</dbReference>
<evidence type="ECO:0000256" key="1">
    <source>
        <dbReference type="ARBA" id="ARBA00023239"/>
    </source>
</evidence>
<gene>
    <name evidence="6" type="ORF">GGE15_006800</name>
</gene>
<feature type="region of interest" description="Disordered" evidence="4">
    <location>
        <begin position="383"/>
        <end position="405"/>
    </location>
</feature>
<evidence type="ECO:0000256" key="2">
    <source>
        <dbReference type="PIRSR" id="PIRSR617939-1"/>
    </source>
</evidence>
<dbReference type="RefSeq" id="WP_165505432.1">
    <property type="nucleotide sequence ID" value="NZ_JACIHI010000024.1"/>
</dbReference>
<dbReference type="CDD" id="cd06661">
    <property type="entry name" value="GGCT_like"/>
    <property type="match status" value="1"/>
</dbReference>
<dbReference type="InterPro" id="IPR036568">
    <property type="entry name" value="GGCT-like_sf"/>
</dbReference>
<dbReference type="AlphaFoldDB" id="A0A7W6XYG1"/>
<dbReference type="Proteomes" id="UP000533724">
    <property type="component" value="Unassembled WGS sequence"/>
</dbReference>
<evidence type="ECO:0000259" key="5">
    <source>
        <dbReference type="SMART" id="SM00953"/>
    </source>
</evidence>
<sequence length="645" mass="72963">MNVCYKCVGDEYLQAEIRSEGKALKCSFCEKRRKAFSIEELAERIQSVIEENYRPHQDEYGADSGEPVIHLIANLAQVDEAIAAALRAEISSGTYYDAFEGGYSDPFGREACYVERKPDTYDYQESWLFFRNEISQRSRYFSEHARRSLLEIFGDISSMRVWPNDPVIVKIGTGSEDRFLYRGRIAFSESDIELFLRTPVRELGPPPAKFAKQGRMNAGGISVFYGAREPDTCIAEVRAPVGSHVVLGRFEIIREIRLLDLDRLTNVYTDVSMFDPRFQQMSGRVSFFKRLVAEISRPVMPRDEESEYLVTQAVSEFLASSVEPSLDGIIFNSAQTDHEGRNIVLFNHACAVEPYELPPGTDVRVNLGWASDDDYDDSISIWEETPRSKPPRKAHQTPVPKPGGNAVNFAEILGRTHDRTIDEFGPASEPFLRLLIDEISIFRIRAVKYDRPQRRLSRHRHQQGDHDIIAEGEGIVYFAYGSNMDTPRLRFRTSGCKVIGVATLVGHELRFHKSSKDGSAKCDASWTGGPTDLVVGVLYNIPMSQKAALDKAEGLGQGYDEATITVMTADAKAVDAVTYLASDEAKDDKIKPYQWYKDFVERGAREHELPEAYIQRFIVDVDAVPDPDEKRESARREEVAKPWKL</sequence>
<proteinExistence type="predicted"/>
<dbReference type="Pfam" id="PF13772">
    <property type="entry name" value="AIG2_2"/>
    <property type="match status" value="1"/>
</dbReference>
<dbReference type="SMART" id="SM00953">
    <property type="entry name" value="RES"/>
    <property type="match status" value="1"/>
</dbReference>
<feature type="compositionally biased region" description="Basic and acidic residues" evidence="4">
    <location>
        <begin position="627"/>
        <end position="645"/>
    </location>
</feature>
<name>A0A7W6XYG1_9HYPH</name>
<feature type="domain" description="RES" evidence="5">
    <location>
        <begin position="199"/>
        <end position="357"/>
    </location>
</feature>
<dbReference type="InterPro" id="IPR014914">
    <property type="entry name" value="RES_dom"/>
</dbReference>
<comment type="caution">
    <text evidence="6">The sequence shown here is derived from an EMBL/GenBank/DDBJ whole genome shotgun (WGS) entry which is preliminary data.</text>
</comment>
<keyword evidence="1" id="KW-0456">Lyase</keyword>
<dbReference type="PANTHER" id="PTHR12935:SF0">
    <property type="entry name" value="GAMMA-GLUTAMYLCYCLOTRANSFERASE"/>
    <property type="match status" value="1"/>
</dbReference>
<evidence type="ECO:0000313" key="6">
    <source>
        <dbReference type="EMBL" id="MBB4443498.1"/>
    </source>
</evidence>
<feature type="binding site" evidence="3">
    <location>
        <position position="596"/>
    </location>
    <ligand>
        <name>substrate</name>
    </ligand>
</feature>
<protein>
    <recommendedName>
        <fullName evidence="5">RES domain-containing protein</fullName>
    </recommendedName>
</protein>
<dbReference type="SUPFAM" id="SSF110857">
    <property type="entry name" value="Gamma-glutamyl cyclotransferase-like"/>
    <property type="match status" value="1"/>
</dbReference>
<accession>A0A7W6XYG1</accession>
<evidence type="ECO:0000256" key="3">
    <source>
        <dbReference type="PIRSR" id="PIRSR617939-2"/>
    </source>
</evidence>
<dbReference type="InterPro" id="IPR017939">
    <property type="entry name" value="G-Glutamylcylcotransferase"/>
</dbReference>
<dbReference type="EMBL" id="JACIHI010000024">
    <property type="protein sequence ID" value="MBB4443498.1"/>
    <property type="molecule type" value="Genomic_DNA"/>
</dbReference>